<dbReference type="Gene3D" id="1.10.3120.10">
    <property type="entry name" value="Trigger factor, C-terminal domain"/>
    <property type="match status" value="2"/>
</dbReference>
<proteinExistence type="inferred from homology"/>
<dbReference type="InterPro" id="IPR037041">
    <property type="entry name" value="Trigger_fac_C_sf"/>
</dbReference>
<feature type="domain" description="Trigger factor C-terminal" evidence="11">
    <location>
        <begin position="436"/>
        <end position="592"/>
    </location>
</feature>
<comment type="function">
    <text evidence="9">Involved in protein export. Acts as a chaperone by maintaining the newly synthesized protein in an open conformation. Functions as a peptidyl-prolyl cis-trans isomerase.</text>
</comment>
<evidence type="ECO:0000313" key="12">
    <source>
        <dbReference type="EMBL" id="GGJ38722.1"/>
    </source>
</evidence>
<evidence type="ECO:0000256" key="5">
    <source>
        <dbReference type="ARBA" id="ARBA00023110"/>
    </source>
</evidence>
<keyword evidence="13" id="KW-1185">Reference proteome</keyword>
<keyword evidence="6 9" id="KW-0143">Chaperone</keyword>
<dbReference type="GO" id="GO:0003755">
    <property type="term" value="F:peptidyl-prolyl cis-trans isomerase activity"/>
    <property type="evidence" value="ECO:0007669"/>
    <property type="project" value="UniProtKB-UniRule"/>
</dbReference>
<dbReference type="HAMAP" id="MF_00303">
    <property type="entry name" value="Trigger_factor_Tig"/>
    <property type="match status" value="1"/>
</dbReference>
<comment type="catalytic activity">
    <reaction evidence="1 9">
        <text>[protein]-peptidylproline (omega=180) = [protein]-peptidylproline (omega=0)</text>
        <dbReference type="Rhea" id="RHEA:16237"/>
        <dbReference type="Rhea" id="RHEA-COMP:10747"/>
        <dbReference type="Rhea" id="RHEA-COMP:10748"/>
        <dbReference type="ChEBI" id="CHEBI:83833"/>
        <dbReference type="ChEBI" id="CHEBI:83834"/>
        <dbReference type="EC" id="5.2.1.8"/>
    </reaction>
</comment>
<evidence type="ECO:0000256" key="6">
    <source>
        <dbReference type="ARBA" id="ARBA00023186"/>
    </source>
</evidence>
<dbReference type="EC" id="5.2.1.8" evidence="3 9"/>
<dbReference type="EMBL" id="BMKW01000016">
    <property type="protein sequence ID" value="GGJ38722.1"/>
    <property type="molecule type" value="Genomic_DNA"/>
</dbReference>
<dbReference type="InterPro" id="IPR008880">
    <property type="entry name" value="Trigger_fac_C"/>
</dbReference>
<evidence type="ECO:0000256" key="1">
    <source>
        <dbReference type="ARBA" id="ARBA00000971"/>
    </source>
</evidence>
<dbReference type="SUPFAM" id="SSF102735">
    <property type="entry name" value="Trigger factor ribosome-binding domain"/>
    <property type="match status" value="1"/>
</dbReference>
<evidence type="ECO:0000256" key="7">
    <source>
        <dbReference type="ARBA" id="ARBA00023235"/>
    </source>
</evidence>
<keyword evidence="9" id="KW-0132">Cell division</keyword>
<sequence>MQVTETVHDALKRAYVITLPAAHIAALRDQRVAEIARSVPISGFRRGEAPFPAVMQRFGTSVLGEVVEQEVATAVRQLLADHALRPAQEPRIVVGTFIEGRDLTINVALEELPDVPLPDVTGIRVERLRAQPTETHLRQALARLADRHGTTEDVPPRPAAPGDILVCDLEGGLPVDLLSNGAGRGARAGIPGLPPTDWSIDLSPGLEQEITATGLDGGLPCLDLALRGTTRAGAFLRVFAARPNGLKATAGQVLTLCMRARILAGALPAGSEVRLGFNERSEAAFLRSLRQPAKLGAEEMRLTVPTTDNPTLAHARPVLEIGFKPGQEVDLTLRIGPARVFPGAEEPAALLFGGGSLAGQAIEIGGPDVAPGFSAQLEGLAPGETRVVEALLPANHAVTELAGQRARYLVTATALRRRRPLAQDDTLARAVGLADVAALEATVLRSLRREYDQRARLRLKAALLGAVAASADFPVPECLRVAELTQIWERVRAERSAGRADAADAVREEAALHVEYRALAERRVRLRLLIAEIARVHDLRVTEEEMAQAIRQDAARYPGQERQVLDFYRGNDRALEALRAPLLEEKVVDLLISQAAVSEREVSPEELGAAA</sequence>
<dbReference type="GO" id="GO:0015031">
    <property type="term" value="P:protein transport"/>
    <property type="evidence" value="ECO:0007669"/>
    <property type="project" value="UniProtKB-UniRule"/>
</dbReference>
<accession>A0A917L0K5</accession>
<dbReference type="GO" id="GO:0051301">
    <property type="term" value="P:cell division"/>
    <property type="evidence" value="ECO:0007669"/>
    <property type="project" value="UniProtKB-KW"/>
</dbReference>
<dbReference type="Gene3D" id="3.10.50.40">
    <property type="match status" value="2"/>
</dbReference>
<organism evidence="12 13">
    <name type="scientific">Neoroseomonas lacus</name>
    <dbReference type="NCBI Taxonomy" id="287609"/>
    <lineage>
        <taxon>Bacteria</taxon>
        <taxon>Pseudomonadati</taxon>
        <taxon>Pseudomonadota</taxon>
        <taxon>Alphaproteobacteria</taxon>
        <taxon>Acetobacterales</taxon>
        <taxon>Acetobacteraceae</taxon>
        <taxon>Neoroseomonas</taxon>
    </lineage>
</organism>
<dbReference type="SUPFAM" id="SSF109998">
    <property type="entry name" value="Triger factor/SurA peptide-binding domain-like"/>
    <property type="match status" value="1"/>
</dbReference>
<dbReference type="Pfam" id="PF05697">
    <property type="entry name" value="Trigger_N"/>
    <property type="match status" value="1"/>
</dbReference>
<keyword evidence="5 9" id="KW-0697">Rotamase</keyword>
<dbReference type="AlphaFoldDB" id="A0A917L0K5"/>
<evidence type="ECO:0000313" key="13">
    <source>
        <dbReference type="Proteomes" id="UP000661507"/>
    </source>
</evidence>
<dbReference type="Gene3D" id="3.30.70.1050">
    <property type="entry name" value="Trigger factor ribosome-binding domain"/>
    <property type="match status" value="1"/>
</dbReference>
<comment type="domain">
    <text evidence="9">Consists of 3 domains; the N-terminus binds the ribosome, the middle domain has PPIase activity, while the C-terminus has intrinsic chaperone activity on its own.</text>
</comment>
<keyword evidence="7 9" id="KW-0413">Isomerase</keyword>
<evidence type="ECO:0000256" key="4">
    <source>
        <dbReference type="ARBA" id="ARBA00016902"/>
    </source>
</evidence>
<evidence type="ECO:0000256" key="2">
    <source>
        <dbReference type="ARBA" id="ARBA00005464"/>
    </source>
</evidence>
<keyword evidence="9" id="KW-0131">Cell cycle</keyword>
<name>A0A917L0K5_9PROT</name>
<evidence type="ECO:0000256" key="8">
    <source>
        <dbReference type="ARBA" id="ARBA00029986"/>
    </source>
</evidence>
<dbReference type="Pfam" id="PF05698">
    <property type="entry name" value="Trigger_C"/>
    <property type="match status" value="1"/>
</dbReference>
<protein>
    <recommendedName>
        <fullName evidence="4 9">Trigger factor</fullName>
        <shortName evidence="9">TF</shortName>
        <ecNumber evidence="3 9">5.2.1.8</ecNumber>
    </recommendedName>
    <alternativeName>
        <fullName evidence="8 9">PPIase</fullName>
    </alternativeName>
</protein>
<evidence type="ECO:0000256" key="3">
    <source>
        <dbReference type="ARBA" id="ARBA00013194"/>
    </source>
</evidence>
<dbReference type="GO" id="GO:0005737">
    <property type="term" value="C:cytoplasm"/>
    <property type="evidence" value="ECO:0007669"/>
    <property type="project" value="UniProtKB-SubCell"/>
</dbReference>
<comment type="subcellular location">
    <subcellularLocation>
        <location evidence="9">Cytoplasm</location>
    </subcellularLocation>
    <text evidence="9">About half TF is bound to the ribosome near the polypeptide exit tunnel while the other half is free in the cytoplasm.</text>
</comment>
<comment type="similarity">
    <text evidence="2 9">Belongs to the FKBP-type PPIase family. Tig subfamily.</text>
</comment>
<evidence type="ECO:0000259" key="11">
    <source>
        <dbReference type="Pfam" id="PF05698"/>
    </source>
</evidence>
<dbReference type="InterPro" id="IPR008881">
    <property type="entry name" value="Trigger_fac_ribosome-bd_bac"/>
</dbReference>
<dbReference type="RefSeq" id="WP_188972517.1">
    <property type="nucleotide sequence ID" value="NZ_BMKW01000016.1"/>
</dbReference>
<dbReference type="GO" id="GO:0006457">
    <property type="term" value="P:protein folding"/>
    <property type="evidence" value="ECO:0007669"/>
    <property type="project" value="UniProtKB-UniRule"/>
</dbReference>
<reference evidence="12" key="1">
    <citation type="journal article" date="2014" name="Int. J. Syst. Evol. Microbiol.">
        <title>Complete genome sequence of Corynebacterium casei LMG S-19264T (=DSM 44701T), isolated from a smear-ripened cheese.</title>
        <authorList>
            <consortium name="US DOE Joint Genome Institute (JGI-PGF)"/>
            <person name="Walter F."/>
            <person name="Albersmeier A."/>
            <person name="Kalinowski J."/>
            <person name="Ruckert C."/>
        </authorList>
    </citation>
    <scope>NUCLEOTIDE SEQUENCE</scope>
    <source>
        <strain evidence="12">CGMCC 1.3617</strain>
    </source>
</reference>
<reference evidence="12" key="2">
    <citation type="submission" date="2020-09" db="EMBL/GenBank/DDBJ databases">
        <authorList>
            <person name="Sun Q."/>
            <person name="Zhou Y."/>
        </authorList>
    </citation>
    <scope>NUCLEOTIDE SEQUENCE</scope>
    <source>
        <strain evidence="12">CGMCC 1.3617</strain>
    </source>
</reference>
<dbReference type="Proteomes" id="UP000661507">
    <property type="component" value="Unassembled WGS sequence"/>
</dbReference>
<dbReference type="InterPro" id="IPR005215">
    <property type="entry name" value="Trig_fac"/>
</dbReference>
<dbReference type="InterPro" id="IPR046357">
    <property type="entry name" value="PPIase_dom_sf"/>
</dbReference>
<dbReference type="InterPro" id="IPR027304">
    <property type="entry name" value="Trigger_fact/SurA_dom_sf"/>
</dbReference>
<feature type="domain" description="Trigger factor ribosome-binding bacterial" evidence="10">
    <location>
        <begin position="1"/>
        <end position="144"/>
    </location>
</feature>
<comment type="caution">
    <text evidence="12">The sequence shown here is derived from an EMBL/GenBank/DDBJ whole genome shotgun (WGS) entry which is preliminary data.</text>
</comment>
<dbReference type="InterPro" id="IPR036611">
    <property type="entry name" value="Trigger_fac_ribosome-bd_sf"/>
</dbReference>
<keyword evidence="9" id="KW-0963">Cytoplasm</keyword>
<gene>
    <name evidence="9" type="primary">tig</name>
    <name evidence="12" type="ORF">GCM10011320_52930</name>
</gene>
<evidence type="ECO:0000256" key="9">
    <source>
        <dbReference type="HAMAP-Rule" id="MF_00303"/>
    </source>
</evidence>
<evidence type="ECO:0000259" key="10">
    <source>
        <dbReference type="Pfam" id="PF05697"/>
    </source>
</evidence>